<feature type="transmembrane region" description="Helical" evidence="1">
    <location>
        <begin position="185"/>
        <end position="203"/>
    </location>
</feature>
<dbReference type="EMBL" id="QNBE01000081">
    <property type="protein sequence ID" value="RKX69495.1"/>
    <property type="molecule type" value="Genomic_DNA"/>
</dbReference>
<sequence>MMEILVHSLSITIFVFITMIIVDYINVLTRGKFSSLIRGGRIRQYTVASFLGATPGCLGSFLNVSFYVRGLLSFGAISGAMIATSGDEAFVMLAVFPGKALLLFILLFLLGIITGFLIDWVAGPLGIIPCQECRFAPLHLDDEQCRCFDLSFWSNPTRIQFIRFFLIFLLVGVIYLLIRGGGPSGWMRVTLFFLLSFGLFLSLTVPDHYLKKHVWEHIIKEHIWRVFIWTLGALIFVHFGLEFFNLEQFIKSNLGLVIILSGIVGVIPESGPHLVFVMMYKEGIIPFSVLLTSSIVQDGHGLLPLLSYSVRDSLLIKLFNLVLGLVIGALCYISGL</sequence>
<feature type="transmembrane region" description="Helical" evidence="1">
    <location>
        <begin position="100"/>
        <end position="118"/>
    </location>
</feature>
<feature type="transmembrane region" description="Helical" evidence="1">
    <location>
        <begin position="318"/>
        <end position="335"/>
    </location>
</feature>
<evidence type="ECO:0000313" key="2">
    <source>
        <dbReference type="EMBL" id="RKX69495.1"/>
    </source>
</evidence>
<dbReference type="AlphaFoldDB" id="A0A660SFA4"/>
<feature type="transmembrane region" description="Helical" evidence="1">
    <location>
        <begin position="6"/>
        <end position="25"/>
    </location>
</feature>
<proteinExistence type="predicted"/>
<feature type="transmembrane region" description="Helical" evidence="1">
    <location>
        <begin position="253"/>
        <end position="271"/>
    </location>
</feature>
<keyword evidence="1" id="KW-0472">Membrane</keyword>
<dbReference type="Pfam" id="PF11449">
    <property type="entry name" value="ArsP_2"/>
    <property type="match status" value="2"/>
</dbReference>
<feature type="transmembrane region" description="Helical" evidence="1">
    <location>
        <begin position="45"/>
        <end position="68"/>
    </location>
</feature>
<accession>A0A660SFA4</accession>
<protein>
    <submittedName>
        <fullName evidence="2">Selenocysteine protein</fullName>
    </submittedName>
</protein>
<feature type="transmembrane region" description="Helical" evidence="1">
    <location>
        <begin position="74"/>
        <end position="93"/>
    </location>
</feature>
<feature type="transmembrane region" description="Helical" evidence="1">
    <location>
        <begin position="223"/>
        <end position="241"/>
    </location>
</feature>
<feature type="transmembrane region" description="Helical" evidence="1">
    <location>
        <begin position="161"/>
        <end position="178"/>
    </location>
</feature>
<evidence type="ECO:0000313" key="3">
    <source>
        <dbReference type="Proteomes" id="UP000268469"/>
    </source>
</evidence>
<dbReference type="InterPro" id="IPR021552">
    <property type="entry name" value="ArsP_2"/>
</dbReference>
<dbReference type="NCBIfam" id="NF037962">
    <property type="entry name" value="arsenic_eff"/>
    <property type="match status" value="1"/>
</dbReference>
<dbReference type="Proteomes" id="UP000268469">
    <property type="component" value="Unassembled WGS sequence"/>
</dbReference>
<keyword evidence="1" id="KW-1133">Transmembrane helix</keyword>
<reference evidence="2 3" key="1">
    <citation type="submission" date="2018-06" db="EMBL/GenBank/DDBJ databases">
        <title>Extensive metabolic versatility and redundancy in microbially diverse, dynamic hydrothermal sediments.</title>
        <authorList>
            <person name="Dombrowski N."/>
            <person name="Teske A."/>
            <person name="Baker B.J."/>
        </authorList>
    </citation>
    <scope>NUCLEOTIDE SEQUENCE [LARGE SCALE GENOMIC DNA]</scope>
    <source>
        <strain evidence="2">B36_G15</strain>
    </source>
</reference>
<evidence type="ECO:0000256" key="1">
    <source>
        <dbReference type="SAM" id="Phobius"/>
    </source>
</evidence>
<keyword evidence="1" id="KW-0812">Transmembrane</keyword>
<comment type="caution">
    <text evidence="2">The sequence shown here is derived from an EMBL/GenBank/DDBJ whole genome shotgun (WGS) entry which is preliminary data.</text>
</comment>
<organism evidence="2 3">
    <name type="scientific">candidate division WOR-3 bacterium</name>
    <dbReference type="NCBI Taxonomy" id="2052148"/>
    <lineage>
        <taxon>Bacteria</taxon>
        <taxon>Bacteria division WOR-3</taxon>
    </lineage>
</organism>
<gene>
    <name evidence="2" type="ORF">DRP53_07985</name>
</gene>
<name>A0A660SFA4_UNCW3</name>